<feature type="transmembrane region" description="Helical" evidence="2">
    <location>
        <begin position="145"/>
        <end position="171"/>
    </location>
</feature>
<feature type="region of interest" description="Disordered" evidence="1">
    <location>
        <begin position="203"/>
        <end position="225"/>
    </location>
</feature>
<name>A0ABP1R4A4_9HEXA</name>
<evidence type="ECO:0000256" key="1">
    <source>
        <dbReference type="SAM" id="MobiDB-lite"/>
    </source>
</evidence>
<protein>
    <submittedName>
        <fullName evidence="3">Uncharacterized protein</fullName>
    </submittedName>
</protein>
<reference evidence="3 4" key="1">
    <citation type="submission" date="2024-08" db="EMBL/GenBank/DDBJ databases">
        <authorList>
            <person name="Cucini C."/>
            <person name="Frati F."/>
        </authorList>
    </citation>
    <scope>NUCLEOTIDE SEQUENCE [LARGE SCALE GENOMIC DNA]</scope>
</reference>
<accession>A0ABP1R4A4</accession>
<keyword evidence="4" id="KW-1185">Reference proteome</keyword>
<proteinExistence type="predicted"/>
<evidence type="ECO:0000313" key="3">
    <source>
        <dbReference type="EMBL" id="CAL8117421.1"/>
    </source>
</evidence>
<comment type="caution">
    <text evidence="3">The sequence shown here is derived from an EMBL/GenBank/DDBJ whole genome shotgun (WGS) entry which is preliminary data.</text>
</comment>
<feature type="transmembrane region" description="Helical" evidence="2">
    <location>
        <begin position="89"/>
        <end position="112"/>
    </location>
</feature>
<feature type="compositionally biased region" description="Basic and acidic residues" evidence="1">
    <location>
        <begin position="203"/>
        <end position="213"/>
    </location>
</feature>
<evidence type="ECO:0000256" key="2">
    <source>
        <dbReference type="SAM" id="Phobius"/>
    </source>
</evidence>
<evidence type="ECO:0000313" key="4">
    <source>
        <dbReference type="Proteomes" id="UP001642540"/>
    </source>
</evidence>
<keyword evidence="2" id="KW-1133">Transmembrane helix</keyword>
<dbReference type="EMBL" id="CAXLJM020000054">
    <property type="protein sequence ID" value="CAL8117421.1"/>
    <property type="molecule type" value="Genomic_DNA"/>
</dbReference>
<sequence>MKQNDEYRKRVSSFQKSILIVHLILMVIGGTIFSLGVISRPILRITKPEYFHTVKWIVNVMIGAGIAQIAAAAYDIFSGCWKLIWPIYLGIAVTGLTVILELTAIGTSIFLYTRSASMVNEELISPWYWVECLRFHNCHDTMLRYIHWFILPQVLMAVVTVLLQCVGVMLLGRLVKTIAEHFIAVQNAGKRYHDEFEHKQWDQKEKQLKKEDEPQPSTSKAAEIQNPNLLRTPRVKFSSDNENNNNAFEMRSTNYEVDIHVECNTPASILQTDHGYIAGSRVSLDFDKI</sequence>
<keyword evidence="2" id="KW-0812">Transmembrane</keyword>
<feature type="compositionally biased region" description="Polar residues" evidence="1">
    <location>
        <begin position="215"/>
        <end position="225"/>
    </location>
</feature>
<feature type="transmembrane region" description="Helical" evidence="2">
    <location>
        <begin position="56"/>
        <end position="77"/>
    </location>
</feature>
<keyword evidence="2" id="KW-0472">Membrane</keyword>
<gene>
    <name evidence="3" type="ORF">ODALV1_LOCUS17685</name>
</gene>
<organism evidence="3 4">
    <name type="scientific">Orchesella dallaii</name>
    <dbReference type="NCBI Taxonomy" id="48710"/>
    <lineage>
        <taxon>Eukaryota</taxon>
        <taxon>Metazoa</taxon>
        <taxon>Ecdysozoa</taxon>
        <taxon>Arthropoda</taxon>
        <taxon>Hexapoda</taxon>
        <taxon>Collembola</taxon>
        <taxon>Entomobryomorpha</taxon>
        <taxon>Entomobryoidea</taxon>
        <taxon>Orchesellidae</taxon>
        <taxon>Orchesellinae</taxon>
        <taxon>Orchesella</taxon>
    </lineage>
</organism>
<feature type="transmembrane region" description="Helical" evidence="2">
    <location>
        <begin position="18"/>
        <end position="36"/>
    </location>
</feature>
<dbReference type="Proteomes" id="UP001642540">
    <property type="component" value="Unassembled WGS sequence"/>
</dbReference>